<dbReference type="InterPro" id="IPR050790">
    <property type="entry name" value="ExbB/TolQ_transport"/>
</dbReference>
<comment type="caution">
    <text evidence="11">The sequence shown here is derived from an EMBL/GenBank/DDBJ whole genome shotgun (WGS) entry which is preliminary data.</text>
</comment>
<name>A0A831YE46_9AQUI</name>
<keyword evidence="4 9" id="KW-0812">Transmembrane</keyword>
<feature type="transmembrane region" description="Helical" evidence="9">
    <location>
        <begin position="53"/>
        <end position="78"/>
    </location>
</feature>
<keyword evidence="6 9" id="KW-1133">Transmembrane helix</keyword>
<evidence type="ECO:0000313" key="11">
    <source>
        <dbReference type="EMBL" id="HEV09538.1"/>
    </source>
</evidence>
<keyword evidence="7 9" id="KW-0472">Membrane</keyword>
<dbReference type="InterPro" id="IPR002898">
    <property type="entry name" value="MotA_ExbB_proton_chnl"/>
</dbReference>
<evidence type="ECO:0000256" key="4">
    <source>
        <dbReference type="ARBA" id="ARBA00022692"/>
    </source>
</evidence>
<evidence type="ECO:0000256" key="7">
    <source>
        <dbReference type="ARBA" id="ARBA00023136"/>
    </source>
</evidence>
<comment type="similarity">
    <text evidence="8">Belongs to the exbB/tolQ family.</text>
</comment>
<evidence type="ECO:0000256" key="6">
    <source>
        <dbReference type="ARBA" id="ARBA00022989"/>
    </source>
</evidence>
<evidence type="ECO:0000256" key="3">
    <source>
        <dbReference type="ARBA" id="ARBA00022475"/>
    </source>
</evidence>
<dbReference type="EMBL" id="DSFC01000230">
    <property type="protein sequence ID" value="HEV09538.1"/>
    <property type="molecule type" value="Genomic_DNA"/>
</dbReference>
<dbReference type="GO" id="GO:0017038">
    <property type="term" value="P:protein import"/>
    <property type="evidence" value="ECO:0007669"/>
    <property type="project" value="TreeGrafter"/>
</dbReference>
<protein>
    <submittedName>
        <fullName evidence="11">MotA/TolQ/ExbB proton channel family protein</fullName>
    </submittedName>
</protein>
<dbReference type="PANTHER" id="PTHR30625">
    <property type="entry name" value="PROTEIN TOLQ"/>
    <property type="match status" value="1"/>
</dbReference>
<reference evidence="11" key="1">
    <citation type="journal article" date="2020" name="mSystems">
        <title>Genome- and Community-Level Interaction Insights into Carbon Utilization and Element Cycling Functions of Hydrothermarchaeota in Hydrothermal Sediment.</title>
        <authorList>
            <person name="Zhou Z."/>
            <person name="Liu Y."/>
            <person name="Xu W."/>
            <person name="Pan J."/>
            <person name="Luo Z.H."/>
            <person name="Li M."/>
        </authorList>
    </citation>
    <scope>NUCLEOTIDE SEQUENCE [LARGE SCALE GENOMIC DNA]</scope>
    <source>
        <strain evidence="11">SpSt-1257</strain>
    </source>
</reference>
<evidence type="ECO:0000256" key="9">
    <source>
        <dbReference type="SAM" id="Phobius"/>
    </source>
</evidence>
<keyword evidence="2 8" id="KW-0813">Transport</keyword>
<proteinExistence type="inferred from homology"/>
<keyword evidence="5 8" id="KW-0653">Protein transport</keyword>
<evidence type="ECO:0000256" key="1">
    <source>
        <dbReference type="ARBA" id="ARBA00004651"/>
    </source>
</evidence>
<sequence length="144" mass="16352">MALEIIHKTVFVLMFLMFLYGNYIIFLKLMTLNKRPNSTPKELFSFVENFKKGLWFLDFGATTAPLLGLMGTILALIIAFQELSKKGLSGASEISQAIGLALVATAIGIALSLWFYLWFKFFQYRINHIKAEAKIKILEAYSNE</sequence>
<feature type="transmembrane region" description="Helical" evidence="9">
    <location>
        <begin position="98"/>
        <end position="119"/>
    </location>
</feature>
<dbReference type="GO" id="GO:0005886">
    <property type="term" value="C:plasma membrane"/>
    <property type="evidence" value="ECO:0007669"/>
    <property type="project" value="UniProtKB-SubCell"/>
</dbReference>
<evidence type="ECO:0000256" key="2">
    <source>
        <dbReference type="ARBA" id="ARBA00022448"/>
    </source>
</evidence>
<evidence type="ECO:0000259" key="10">
    <source>
        <dbReference type="Pfam" id="PF01618"/>
    </source>
</evidence>
<gene>
    <name evidence="11" type="ORF">ENO34_03970</name>
</gene>
<accession>A0A831YE46</accession>
<dbReference type="Proteomes" id="UP000885621">
    <property type="component" value="Unassembled WGS sequence"/>
</dbReference>
<evidence type="ECO:0000256" key="5">
    <source>
        <dbReference type="ARBA" id="ARBA00022927"/>
    </source>
</evidence>
<feature type="domain" description="MotA/TolQ/ExbB proton channel" evidence="10">
    <location>
        <begin position="46"/>
        <end position="132"/>
    </location>
</feature>
<organism evidence="11">
    <name type="scientific">Sulfurihydrogenibium azorense</name>
    <dbReference type="NCBI Taxonomy" id="309806"/>
    <lineage>
        <taxon>Bacteria</taxon>
        <taxon>Pseudomonadati</taxon>
        <taxon>Aquificota</taxon>
        <taxon>Aquificia</taxon>
        <taxon>Aquificales</taxon>
        <taxon>Hydrogenothermaceae</taxon>
        <taxon>Sulfurihydrogenibium</taxon>
    </lineage>
</organism>
<dbReference type="AlphaFoldDB" id="A0A831YE46"/>
<comment type="subcellular location">
    <subcellularLocation>
        <location evidence="1">Cell membrane</location>
        <topology evidence="1">Multi-pass membrane protein</topology>
    </subcellularLocation>
    <subcellularLocation>
        <location evidence="8">Membrane</location>
        <topology evidence="8">Multi-pass membrane protein</topology>
    </subcellularLocation>
</comment>
<evidence type="ECO:0000256" key="8">
    <source>
        <dbReference type="RuleBase" id="RU004057"/>
    </source>
</evidence>
<dbReference type="PANTHER" id="PTHR30625:SF15">
    <property type="entry name" value="BIOPOLYMER TRANSPORT PROTEIN EXBB"/>
    <property type="match status" value="1"/>
</dbReference>
<feature type="transmembrane region" description="Helical" evidence="9">
    <location>
        <begin position="12"/>
        <end position="32"/>
    </location>
</feature>
<keyword evidence="3" id="KW-1003">Cell membrane</keyword>
<dbReference type="Pfam" id="PF01618">
    <property type="entry name" value="MotA_ExbB"/>
    <property type="match status" value="1"/>
</dbReference>